<keyword evidence="4 5" id="KW-0961">Cell wall biogenesis/degradation</keyword>
<evidence type="ECO:0000256" key="2">
    <source>
        <dbReference type="ARBA" id="ARBA00022679"/>
    </source>
</evidence>
<evidence type="ECO:0000256" key="4">
    <source>
        <dbReference type="ARBA" id="ARBA00023316"/>
    </source>
</evidence>
<dbReference type="AlphaFoldDB" id="A0A5C7FHJ9"/>
<comment type="similarity">
    <text evidence="5">Belongs to the glycosyltransferase 26 family. TagA/TarA subfamily.</text>
</comment>
<comment type="function">
    <text evidence="5">Catalyzes the conversion of GlcNAc-PP-undecaprenol into ManNAc-GlcNAc-PP-undecaprenol, the first committed lipid intermediate in the de novo synthesis of teichoic acid.</text>
</comment>
<keyword evidence="7" id="KW-1185">Reference proteome</keyword>
<gene>
    <name evidence="6" type="ORF">FTX54_014280</name>
</gene>
<dbReference type="HAMAP" id="MF_02070">
    <property type="entry name" value="TagA_TarA"/>
    <property type="match status" value="1"/>
</dbReference>
<dbReference type="Pfam" id="PF03808">
    <property type="entry name" value="Glyco_tran_WecG"/>
    <property type="match status" value="1"/>
</dbReference>
<evidence type="ECO:0000256" key="5">
    <source>
        <dbReference type="HAMAP-Rule" id="MF_02070"/>
    </source>
</evidence>
<sequence>MKLVTSVKQSIETVTLLGVPFVKTTLSDMAVTLAKHAESKEKAFVVTANPEIVLHTQNDREYHQAIEKATYVTADGIGIVKGARFMGHRLPERVTGFDLFMRLLGTANELGQSAYFLGAREAVLNKTLDTIHKEFPGLVIAGSHHGFFDWTSQEIAEEIKTKKPDYVFVALGFPLQEKWIARNFPEFDQGIFIGIGGSFDVLAGEVKRAPYIWQKWNVEWLYRLVKQPARCRRMAALPWFIFKVMKEKIKR</sequence>
<comment type="pathway">
    <text evidence="5">Cell wall biogenesis; teichoic acid biosynthesis.</text>
</comment>
<name>A0A5C7FHJ9_9BACI</name>
<accession>A0A5C7FHJ9</accession>
<dbReference type="NCBIfam" id="TIGR00696">
    <property type="entry name" value="wecG_tagA_cpsF"/>
    <property type="match status" value="1"/>
</dbReference>
<dbReference type="EMBL" id="CP144914">
    <property type="protein sequence ID" value="WWD79549.1"/>
    <property type="molecule type" value="Genomic_DNA"/>
</dbReference>
<dbReference type="Proteomes" id="UP000321816">
    <property type="component" value="Chromosome"/>
</dbReference>
<dbReference type="GO" id="GO:0019350">
    <property type="term" value="P:teichoic acid biosynthetic process"/>
    <property type="evidence" value="ECO:0007669"/>
    <property type="project" value="UniProtKB-UniRule"/>
</dbReference>
<organism evidence="6 7">
    <name type="scientific">Alkalicoccus halolimnae</name>
    <dbReference type="NCBI Taxonomy" id="1667239"/>
    <lineage>
        <taxon>Bacteria</taxon>
        <taxon>Bacillati</taxon>
        <taxon>Bacillota</taxon>
        <taxon>Bacilli</taxon>
        <taxon>Bacillales</taxon>
        <taxon>Bacillaceae</taxon>
        <taxon>Alkalicoccus</taxon>
    </lineage>
</organism>
<keyword evidence="1 5" id="KW-0328">Glycosyltransferase</keyword>
<evidence type="ECO:0000313" key="6">
    <source>
        <dbReference type="EMBL" id="WWD79549.1"/>
    </source>
</evidence>
<dbReference type="KEGG" id="ahal:FTX54_014280"/>
<proteinExistence type="inferred from homology"/>
<dbReference type="OrthoDB" id="9771846at2"/>
<evidence type="ECO:0000313" key="7">
    <source>
        <dbReference type="Proteomes" id="UP000321816"/>
    </source>
</evidence>
<dbReference type="InterPro" id="IPR034714">
    <property type="entry name" value="TagA_TarA"/>
</dbReference>
<dbReference type="GO" id="GO:0071555">
    <property type="term" value="P:cell wall organization"/>
    <property type="evidence" value="ECO:0007669"/>
    <property type="project" value="UniProtKB-KW"/>
</dbReference>
<evidence type="ECO:0000256" key="3">
    <source>
        <dbReference type="ARBA" id="ARBA00022944"/>
    </source>
</evidence>
<evidence type="ECO:0000256" key="1">
    <source>
        <dbReference type="ARBA" id="ARBA00022676"/>
    </source>
</evidence>
<dbReference type="RefSeq" id="WP_147803788.1">
    <property type="nucleotide sequence ID" value="NZ_CP144914.1"/>
</dbReference>
<keyword evidence="3 5" id="KW-0777">Teichoic acid biosynthesis</keyword>
<protein>
    <recommendedName>
        <fullName evidence="5">N-acetylglucosaminyldiphosphoundecaprenol N-acetyl-beta-D-mannosaminyltransferase</fullName>
        <ecNumber evidence="5">2.4.1.187</ecNumber>
    </recommendedName>
    <alternativeName>
        <fullName evidence="5">N-acetylmannosaminyltransferase</fullName>
    </alternativeName>
    <alternativeName>
        <fullName evidence="5">UDP-N-acetylmannosamine transferase</fullName>
    </alternativeName>
    <alternativeName>
        <fullName evidence="5">UDP-N-acetylmannosamine:N-acetylglucosaminyl pyrophosphorylundecaprenol N-acetylmannosaminyltransferase</fullName>
    </alternativeName>
</protein>
<reference evidence="6 7" key="1">
    <citation type="submission" date="2024-01" db="EMBL/GenBank/DDBJ databases">
        <title>Complete Genome Sequence of Alkalicoccus halolimnae BZ-SZ-XJ29T, a Moderately Halophilic Bacterium Isolated from a Salt Lake.</title>
        <authorList>
            <person name="Zhao B."/>
        </authorList>
    </citation>
    <scope>NUCLEOTIDE SEQUENCE [LARGE SCALE GENOMIC DNA]</scope>
    <source>
        <strain evidence="6 7">BZ-SZ-XJ29</strain>
    </source>
</reference>
<dbReference type="InterPro" id="IPR004629">
    <property type="entry name" value="WecG_TagA_CpsF"/>
</dbReference>
<dbReference type="PANTHER" id="PTHR34136">
    <property type="match status" value="1"/>
</dbReference>
<dbReference type="PANTHER" id="PTHR34136:SF1">
    <property type="entry name" value="UDP-N-ACETYL-D-MANNOSAMINURONIC ACID TRANSFERASE"/>
    <property type="match status" value="1"/>
</dbReference>
<dbReference type="CDD" id="cd06533">
    <property type="entry name" value="Glyco_transf_WecG_TagA"/>
    <property type="match status" value="1"/>
</dbReference>
<dbReference type="EC" id="2.4.1.187" evidence="5"/>
<comment type="catalytic activity">
    <reaction evidence="5">
        <text>UDP-N-acetyl-alpha-D-mannosamine + N-acetyl-alpha-D-glucosaminyl-di-trans,octa-cis-undecaprenyl diphosphate = N-acetyl-beta-D-mannosaminyl-(1-&gt;4)-N-acetyl-alpha-D-glucosaminyl di-trans,octa-cis-undecaprenyl diphosphate + UDP + H(+)</text>
        <dbReference type="Rhea" id="RHEA:16053"/>
        <dbReference type="ChEBI" id="CHEBI:15378"/>
        <dbReference type="ChEBI" id="CHEBI:58223"/>
        <dbReference type="ChEBI" id="CHEBI:62959"/>
        <dbReference type="ChEBI" id="CHEBI:68623"/>
        <dbReference type="ChEBI" id="CHEBI:132210"/>
        <dbReference type="EC" id="2.4.1.187"/>
    </reaction>
</comment>
<keyword evidence="2 5" id="KW-0808">Transferase</keyword>
<dbReference type="GO" id="GO:0047244">
    <property type="term" value="F:N-acetylglucosaminyldiphosphoundecaprenol N-acetyl-beta-D-mannosaminyltransferase activity"/>
    <property type="evidence" value="ECO:0007669"/>
    <property type="project" value="UniProtKB-UniRule"/>
</dbReference>